<accession>A0ABN6YL08</accession>
<dbReference type="PANTHER" id="PTHR48106:SF13">
    <property type="entry name" value="QUINONE OXIDOREDUCTASE-RELATED"/>
    <property type="match status" value="1"/>
</dbReference>
<sequence>MRALQTDQHGGLRLAEVEPEPLPDDAVRIKVTAAGINPVDTYVRAGYALEQGWAPDEPQGLGWDVAGTVTEVGPGVADPSLRQGIRVAGLVPGAVKERGGQSTEIVAPAADVAALPDALDDVAAASVPLNSLTADQALALLDDLAAPDRTLLVTGAAGGVGGYAVPLAVQRGWNVVGLARETDREYVESVGGRLVTSLDGVEVDAALDAGNLRARARDVVRPGGRLVEVVTGTTEPSDAVEVRSVRVQADGVRLAQLLAATADGSLPARVRETYPLAEFDRAYDAFGQGGRGRVVLLP</sequence>
<dbReference type="Gene3D" id="3.40.50.720">
    <property type="entry name" value="NAD(P)-binding Rossmann-like Domain"/>
    <property type="match status" value="1"/>
</dbReference>
<dbReference type="Pfam" id="PF13602">
    <property type="entry name" value="ADH_zinc_N_2"/>
    <property type="match status" value="1"/>
</dbReference>
<dbReference type="InterPro" id="IPR020843">
    <property type="entry name" value="ER"/>
</dbReference>
<dbReference type="SUPFAM" id="SSF50129">
    <property type="entry name" value="GroES-like"/>
    <property type="match status" value="1"/>
</dbReference>
<dbReference type="EMBL" id="AP027735">
    <property type="protein sequence ID" value="BDZ57671.1"/>
    <property type="molecule type" value="Genomic_DNA"/>
</dbReference>
<keyword evidence="5" id="KW-1185">Reference proteome</keyword>
<dbReference type="InterPro" id="IPR036291">
    <property type="entry name" value="NAD(P)-bd_dom_sf"/>
</dbReference>
<evidence type="ECO:0000313" key="5">
    <source>
        <dbReference type="Proteomes" id="UP001321421"/>
    </source>
</evidence>
<feature type="domain" description="Enoyl reductase (ER)" evidence="3">
    <location>
        <begin position="7"/>
        <end position="296"/>
    </location>
</feature>
<proteinExistence type="predicted"/>
<keyword evidence="1" id="KW-0521">NADP</keyword>
<dbReference type="Pfam" id="PF08240">
    <property type="entry name" value="ADH_N"/>
    <property type="match status" value="1"/>
</dbReference>
<evidence type="ECO:0000313" key="4">
    <source>
        <dbReference type="EMBL" id="BDZ57671.1"/>
    </source>
</evidence>
<evidence type="ECO:0000256" key="1">
    <source>
        <dbReference type="ARBA" id="ARBA00022857"/>
    </source>
</evidence>
<dbReference type="Proteomes" id="UP001321421">
    <property type="component" value="Chromosome"/>
</dbReference>
<evidence type="ECO:0000259" key="3">
    <source>
        <dbReference type="SMART" id="SM00829"/>
    </source>
</evidence>
<name>A0ABN6YL08_9MICO</name>
<evidence type="ECO:0000256" key="2">
    <source>
        <dbReference type="ARBA" id="ARBA00023002"/>
    </source>
</evidence>
<organism evidence="4 5">
    <name type="scientific">Barrientosiimonas endolithica</name>
    <dbReference type="NCBI Taxonomy" id="1535208"/>
    <lineage>
        <taxon>Bacteria</taxon>
        <taxon>Bacillati</taxon>
        <taxon>Actinomycetota</taxon>
        <taxon>Actinomycetes</taxon>
        <taxon>Micrococcales</taxon>
        <taxon>Dermacoccaceae</taxon>
        <taxon>Barrientosiimonas</taxon>
    </lineage>
</organism>
<dbReference type="InterPro" id="IPR013154">
    <property type="entry name" value="ADH-like_N"/>
</dbReference>
<keyword evidence="2" id="KW-0560">Oxidoreductase</keyword>
<dbReference type="PANTHER" id="PTHR48106">
    <property type="entry name" value="QUINONE OXIDOREDUCTASE PIG3-RELATED"/>
    <property type="match status" value="1"/>
</dbReference>
<dbReference type="SUPFAM" id="SSF51735">
    <property type="entry name" value="NAD(P)-binding Rossmann-fold domains"/>
    <property type="match status" value="1"/>
</dbReference>
<reference evidence="5" key="1">
    <citation type="journal article" date="2019" name="Int. J. Syst. Evol. Microbiol.">
        <title>The Global Catalogue of Microorganisms (GCM) 10K type strain sequencing project: providing services to taxonomists for standard genome sequencing and annotation.</title>
        <authorList>
            <consortium name="The Broad Institute Genomics Platform"/>
            <consortium name="The Broad Institute Genome Sequencing Center for Infectious Disease"/>
            <person name="Wu L."/>
            <person name="Ma J."/>
        </authorList>
    </citation>
    <scope>NUCLEOTIDE SEQUENCE [LARGE SCALE GENOMIC DNA]</scope>
    <source>
        <strain evidence="5">NBRC 110608</strain>
    </source>
</reference>
<gene>
    <name evidence="4" type="ORF">GCM10025872_13280</name>
</gene>
<dbReference type="InterPro" id="IPR011032">
    <property type="entry name" value="GroES-like_sf"/>
</dbReference>
<dbReference type="SMART" id="SM00829">
    <property type="entry name" value="PKS_ER"/>
    <property type="match status" value="1"/>
</dbReference>
<protein>
    <submittedName>
        <fullName evidence="4">NADPH:quinone reductase</fullName>
    </submittedName>
</protein>
<dbReference type="Gene3D" id="3.90.180.10">
    <property type="entry name" value="Medium-chain alcohol dehydrogenases, catalytic domain"/>
    <property type="match status" value="1"/>
</dbReference>